<dbReference type="Gene3D" id="2.130.10.10">
    <property type="entry name" value="YVTN repeat-like/Quinoprotein amine dehydrogenase"/>
    <property type="match status" value="1"/>
</dbReference>
<dbReference type="PROSITE" id="PS50294">
    <property type="entry name" value="WD_REPEATS_REGION"/>
    <property type="match status" value="1"/>
</dbReference>
<sequence length="320" mass="34609">MIHDVQLNYYGKRLATCSSDGTVRVFDIQGQQQQLNAVLKEHEGPVWQVAWAHPKFGNILASCSYDGSVLVWKESDLGWSVIKKHNKHSASVNSIAWAPHELGPVLACGSSDGNVSFLSFSAEGTWEVQMLTNAHPSGVNTVNWAPATAFNALAQPSSAHTVVKQLATGGCDNLVKIWSYNETSKTYELAHTLAAHNDWVRDVAFAPNIGLGRIYLASCSQDRTVILWSQELSSTDASGSAATEGVWTRKPLTSQPFADVVWRLSWSLSGNVLAVSCGDNKISLWKEGTNGEWTCTNQMDEKGVLGSSGIIKSETALGAN</sequence>
<keyword evidence="5" id="KW-0677">Repeat</keyword>
<dbReference type="Pfam" id="PF00400">
    <property type="entry name" value="WD40"/>
    <property type="match status" value="6"/>
</dbReference>
<dbReference type="PROSITE" id="PS50082">
    <property type="entry name" value="WD_REPEATS_2"/>
    <property type="match status" value="2"/>
</dbReference>
<keyword evidence="8" id="KW-0811">Translocation</keyword>
<evidence type="ECO:0000256" key="2">
    <source>
        <dbReference type="ARBA" id="ARBA00010102"/>
    </source>
</evidence>
<dbReference type="GO" id="GO:0051028">
    <property type="term" value="P:mRNA transport"/>
    <property type="evidence" value="ECO:0007669"/>
    <property type="project" value="UniProtKB-KW"/>
</dbReference>
<organism evidence="12 13">
    <name type="scientific">Zancudomyces culisetae</name>
    <name type="common">Gut fungus</name>
    <name type="synonym">Smittium culisetae</name>
    <dbReference type="NCBI Taxonomy" id="1213189"/>
    <lineage>
        <taxon>Eukaryota</taxon>
        <taxon>Fungi</taxon>
        <taxon>Fungi incertae sedis</taxon>
        <taxon>Zoopagomycota</taxon>
        <taxon>Kickxellomycotina</taxon>
        <taxon>Harpellomycetes</taxon>
        <taxon>Harpellales</taxon>
        <taxon>Legeriomycetaceae</taxon>
        <taxon>Zancudomyces</taxon>
    </lineage>
</organism>
<dbReference type="PANTHER" id="PTHR11024:SF2">
    <property type="entry name" value="PROTEIN SEC13 HOMOLOG"/>
    <property type="match status" value="1"/>
</dbReference>
<dbReference type="SUPFAM" id="SSF50978">
    <property type="entry name" value="WD40 repeat-like"/>
    <property type="match status" value="1"/>
</dbReference>
<dbReference type="InterPro" id="IPR037363">
    <property type="entry name" value="Sec13/Seh1_fam"/>
</dbReference>
<evidence type="ECO:0000256" key="7">
    <source>
        <dbReference type="ARBA" id="ARBA00022927"/>
    </source>
</evidence>
<keyword evidence="7" id="KW-0653">Protein transport</keyword>
<comment type="similarity">
    <text evidence="2">Belongs to the WD repeat SEC13 family.</text>
</comment>
<name>A0A1R1PZ43_ZANCU</name>
<proteinExistence type="inferred from homology"/>
<keyword evidence="3" id="KW-0813">Transport</keyword>
<dbReference type="GO" id="GO:0090114">
    <property type="term" value="P:COPII-coated vesicle budding"/>
    <property type="evidence" value="ECO:0007669"/>
    <property type="project" value="TreeGrafter"/>
</dbReference>
<evidence type="ECO:0000256" key="8">
    <source>
        <dbReference type="ARBA" id="ARBA00023010"/>
    </source>
</evidence>
<gene>
    <name evidence="12" type="ORF">AX774_g238</name>
</gene>
<dbReference type="InterPro" id="IPR001680">
    <property type="entry name" value="WD40_rpt"/>
</dbReference>
<evidence type="ECO:0000256" key="11">
    <source>
        <dbReference type="PROSITE-ProRule" id="PRU00221"/>
    </source>
</evidence>
<evidence type="ECO:0000256" key="10">
    <source>
        <dbReference type="ARBA" id="ARBA00023242"/>
    </source>
</evidence>
<feature type="repeat" description="WD" evidence="11">
    <location>
        <begin position="193"/>
        <end position="229"/>
    </location>
</feature>
<evidence type="ECO:0000256" key="4">
    <source>
        <dbReference type="ARBA" id="ARBA00022574"/>
    </source>
</evidence>
<dbReference type="EMBL" id="LSSK01000010">
    <property type="protein sequence ID" value="OMH86211.1"/>
    <property type="molecule type" value="Genomic_DNA"/>
</dbReference>
<dbReference type="GO" id="GO:0005198">
    <property type="term" value="F:structural molecule activity"/>
    <property type="evidence" value="ECO:0007669"/>
    <property type="project" value="InterPro"/>
</dbReference>
<feature type="repeat" description="WD" evidence="11">
    <location>
        <begin position="39"/>
        <end position="73"/>
    </location>
</feature>
<evidence type="ECO:0000313" key="12">
    <source>
        <dbReference type="EMBL" id="OMH86211.1"/>
    </source>
</evidence>
<evidence type="ECO:0000313" key="13">
    <source>
        <dbReference type="Proteomes" id="UP000188320"/>
    </source>
</evidence>
<evidence type="ECO:0000256" key="1">
    <source>
        <dbReference type="ARBA" id="ARBA00004567"/>
    </source>
</evidence>
<comment type="caution">
    <text evidence="12">The sequence shown here is derived from an EMBL/GenBank/DDBJ whole genome shotgun (WGS) entry which is preliminary data.</text>
</comment>
<dbReference type="FunFam" id="2.130.10.10:FF:000655">
    <property type="entry name" value="Protein transport protein SEC13"/>
    <property type="match status" value="1"/>
</dbReference>
<dbReference type="AlphaFoldDB" id="A0A1R1PZ43"/>
<evidence type="ECO:0000256" key="3">
    <source>
        <dbReference type="ARBA" id="ARBA00022448"/>
    </source>
</evidence>
<dbReference type="OrthoDB" id="364224at2759"/>
<dbReference type="GO" id="GO:0030127">
    <property type="term" value="C:COPII vesicle coat"/>
    <property type="evidence" value="ECO:0007669"/>
    <property type="project" value="TreeGrafter"/>
</dbReference>
<accession>A0A1R1PZ43</accession>
<keyword evidence="4 11" id="KW-0853">WD repeat</keyword>
<evidence type="ECO:0000256" key="5">
    <source>
        <dbReference type="ARBA" id="ARBA00022737"/>
    </source>
</evidence>
<keyword evidence="10" id="KW-0539">Nucleus</keyword>
<evidence type="ECO:0000256" key="6">
    <source>
        <dbReference type="ARBA" id="ARBA00022816"/>
    </source>
</evidence>
<dbReference type="PANTHER" id="PTHR11024">
    <property type="entry name" value="NUCLEAR PORE COMPLEX PROTEIN SEC13 / SEH1 FAMILY MEMBER"/>
    <property type="match status" value="1"/>
</dbReference>
<protein>
    <submittedName>
        <fullName evidence="12">Protein transport protein SEC13</fullName>
    </submittedName>
</protein>
<reference evidence="13" key="1">
    <citation type="submission" date="2017-01" db="EMBL/GenBank/DDBJ databases">
        <authorList>
            <person name="Wang Y."/>
            <person name="White M."/>
            <person name="Kvist S."/>
            <person name="Moncalvo J.-M."/>
        </authorList>
    </citation>
    <scope>NUCLEOTIDE SEQUENCE [LARGE SCALE GENOMIC DNA]</scope>
    <source>
        <strain evidence="13">COL-18-3</strain>
    </source>
</reference>
<keyword evidence="13" id="KW-1185">Reference proteome</keyword>
<dbReference type="GO" id="GO:0006606">
    <property type="term" value="P:protein import into nucleus"/>
    <property type="evidence" value="ECO:0007669"/>
    <property type="project" value="TreeGrafter"/>
</dbReference>
<keyword evidence="9" id="KW-0906">Nuclear pore complex</keyword>
<dbReference type="InterPro" id="IPR015943">
    <property type="entry name" value="WD40/YVTN_repeat-like_dom_sf"/>
</dbReference>
<evidence type="ECO:0000256" key="9">
    <source>
        <dbReference type="ARBA" id="ARBA00023132"/>
    </source>
</evidence>
<dbReference type="InterPro" id="IPR036322">
    <property type="entry name" value="WD40_repeat_dom_sf"/>
</dbReference>
<comment type="subcellular location">
    <subcellularLocation>
        <location evidence="1">Nucleus</location>
        <location evidence="1">Nuclear pore complex</location>
    </subcellularLocation>
</comment>
<keyword evidence="6" id="KW-0509">mRNA transport</keyword>
<dbReference type="GO" id="GO:0032527">
    <property type="term" value="P:protein exit from endoplasmic reticulum"/>
    <property type="evidence" value="ECO:0007669"/>
    <property type="project" value="TreeGrafter"/>
</dbReference>
<dbReference type="Proteomes" id="UP000188320">
    <property type="component" value="Unassembled WGS sequence"/>
</dbReference>
<dbReference type="GO" id="GO:0031080">
    <property type="term" value="C:nuclear pore outer ring"/>
    <property type="evidence" value="ECO:0007669"/>
    <property type="project" value="TreeGrafter"/>
</dbReference>
<dbReference type="SMART" id="SM00320">
    <property type="entry name" value="WD40"/>
    <property type="match status" value="6"/>
</dbReference>
<dbReference type="GO" id="GO:0032008">
    <property type="term" value="P:positive regulation of TOR signaling"/>
    <property type="evidence" value="ECO:0007669"/>
    <property type="project" value="TreeGrafter"/>
</dbReference>